<protein>
    <submittedName>
        <fullName evidence="1">Uncharacterized protein</fullName>
    </submittedName>
</protein>
<dbReference type="EMBL" id="PGOL01003411">
    <property type="protein sequence ID" value="PKI41325.1"/>
    <property type="molecule type" value="Genomic_DNA"/>
</dbReference>
<gene>
    <name evidence="1" type="ORF">CRG98_038288</name>
</gene>
<name>A0A2I0IBE7_PUNGR</name>
<dbReference type="Proteomes" id="UP000233551">
    <property type="component" value="Unassembled WGS sequence"/>
</dbReference>
<comment type="caution">
    <text evidence="1">The sequence shown here is derived from an EMBL/GenBank/DDBJ whole genome shotgun (WGS) entry which is preliminary data.</text>
</comment>
<evidence type="ECO:0000313" key="2">
    <source>
        <dbReference type="Proteomes" id="UP000233551"/>
    </source>
</evidence>
<dbReference type="AlphaFoldDB" id="A0A2I0IBE7"/>
<accession>A0A2I0IBE7</accession>
<sequence length="212" mass="24687">MELCRRFTIAPSQLPLNSWRCWFTFHVCYKLHGIVYFLNTFLHFFRLQENPRGLTQEYFFMPRYGWMRILHDYPSTNFNWRKKWLDVTGPSLIRNSDEDQRSSTIYHTCNTSPPTASNAPTTRSLCQREDFVGIHLPSQGQAVKEGLLGDASHGGNWYSLAGGDLLDFIYLPKDKRQKVDFLGIPRMEVVDTLMRKEIHVSSSLYTRVKAGQ</sequence>
<keyword evidence="2" id="KW-1185">Reference proteome</keyword>
<proteinExistence type="predicted"/>
<evidence type="ECO:0000313" key="1">
    <source>
        <dbReference type="EMBL" id="PKI41325.1"/>
    </source>
</evidence>
<reference evidence="1 2" key="1">
    <citation type="submission" date="2017-11" db="EMBL/GenBank/DDBJ databases">
        <title>De-novo sequencing of pomegranate (Punica granatum L.) genome.</title>
        <authorList>
            <person name="Akparov Z."/>
            <person name="Amiraslanov A."/>
            <person name="Hajiyeva S."/>
            <person name="Abbasov M."/>
            <person name="Kaur K."/>
            <person name="Hamwieh A."/>
            <person name="Solovyev V."/>
            <person name="Salamov A."/>
            <person name="Braich B."/>
            <person name="Kosarev P."/>
            <person name="Mahmoud A."/>
            <person name="Hajiyev E."/>
            <person name="Babayeva S."/>
            <person name="Izzatullayeva V."/>
            <person name="Mammadov A."/>
            <person name="Mammadov A."/>
            <person name="Sharifova S."/>
            <person name="Ojaghi J."/>
            <person name="Eynullazada K."/>
            <person name="Bayramov B."/>
            <person name="Abdulazimova A."/>
            <person name="Shahmuradov I."/>
        </authorList>
    </citation>
    <scope>NUCLEOTIDE SEQUENCE [LARGE SCALE GENOMIC DNA]</scope>
    <source>
        <strain evidence="2">cv. AG2017</strain>
        <tissue evidence="1">Leaf</tissue>
    </source>
</reference>
<organism evidence="1 2">
    <name type="scientific">Punica granatum</name>
    <name type="common">Pomegranate</name>
    <dbReference type="NCBI Taxonomy" id="22663"/>
    <lineage>
        <taxon>Eukaryota</taxon>
        <taxon>Viridiplantae</taxon>
        <taxon>Streptophyta</taxon>
        <taxon>Embryophyta</taxon>
        <taxon>Tracheophyta</taxon>
        <taxon>Spermatophyta</taxon>
        <taxon>Magnoliopsida</taxon>
        <taxon>eudicotyledons</taxon>
        <taxon>Gunneridae</taxon>
        <taxon>Pentapetalae</taxon>
        <taxon>rosids</taxon>
        <taxon>malvids</taxon>
        <taxon>Myrtales</taxon>
        <taxon>Lythraceae</taxon>
        <taxon>Punica</taxon>
    </lineage>
</organism>